<dbReference type="SMART" id="SM00872">
    <property type="entry name" value="Alpha-mann_mid"/>
    <property type="match status" value="1"/>
</dbReference>
<feature type="domain" description="Glycoside hydrolase family 38 central" evidence="8">
    <location>
        <begin position="362"/>
        <end position="439"/>
    </location>
</feature>
<dbReference type="Pfam" id="PF07748">
    <property type="entry name" value="Glyco_hydro_38C"/>
    <property type="match status" value="1"/>
</dbReference>
<dbReference type="InterPro" id="IPR011330">
    <property type="entry name" value="Glyco_hydro/deAcase_b/a-brl"/>
</dbReference>
<dbReference type="Gene3D" id="1.20.1270.50">
    <property type="entry name" value="Glycoside hydrolase family 38, central domain"/>
    <property type="match status" value="2"/>
</dbReference>
<sequence length="1094" mass="124868">MDVRVIILVCVSLTGIVANPVNENENKVGCLVCHPVVDNKINVHLIPHSHDDVGWLKTVEQYYYGTDTYTKHAGVQSIITSVYEALLENPDRRFMQVETQYFWLWWKDQNEDTRSKYKKLVENGQIEMANGAWSMNDEACANYQSTIDQYTWGLRTLSDTVGDCGRPRVGWQIDPFGHSREQASLLSQFGYDAMIFARLDHDDKIHRMKNKSMDFAWQGSQNLVLLYELYELFSCLHILKCTNSSSNSISFSLLECLMYKTTGNCVHTEHEVKTFTTLTKSYANYFSTNNIIIPMGGDFQFEAAEKNYNNMDKFIKAFEGNSEINVIYSTPSCYIKAVNDAIDTELTLKTDDFFPYSNNKHSFWTGYFTSRPNSKRFERTGHNILQATKQLFAQNSFLTNKIFDENLRYLREVMGIMQHHDAITGTEKQHVANDYVKRLTRGIEYAENGLGKIVDELLGNDLNLDLTSCLLSNISICTVSQSADQFITVVYNPLAWEITHYVRLPVEEGTYEVNGGDIPHDLIPTINDFNYVVLKEGTPSAYELVFAAKELPPLGLKIYHVKKTSDKLSEDKSTDTFKSKAFKIGNNNLLASVTLNGNNYGLTQNFKYYFSETGEDDYSFIASGAYIFRPTKEEPESLDNIEITYSINGNVVDEVHQKWTEGAVDILQIIRWYHDEDYLEFDWIVGNIDVTKVRQGKEIITKFTVTDDFNNGNNFYTDSNGREMLKRTKNSRPDYSYNATIEPVAGNYYPVTSKIVMKDDSKDIEIAVLTDRSQGGSSLKTNELELMVHRRLLKDDGKGVGESLNEVEFQRGIYVRGSHYLIVGKASGSNANGKTTAALERILAQKKLVQPWIGVAETDKSYDELKEDAKLTYEGLESSLPENVNILTFEPWTEKEYLLRLEHIMEKNDDVNLSKSVTVDIAVSKFREFYIEQSEFSISNCSADNHFLKACLWSLSLFFDSFTLLNLGLSNSDLTLDNNKNHMRRNLGYRNAFKHFAIEKMTETTLAANELLAHYQRRKKYTWKTNKPQVSKTLITGEADDDDALAPISLKPMQIRTFIVKLTNKQDIPVDDFGVMLKPVTSIIILIAILAYLL</sequence>
<dbReference type="InterPro" id="IPR027291">
    <property type="entry name" value="Glyco_hydro_38_N_sf"/>
</dbReference>
<dbReference type="InterPro" id="IPR028995">
    <property type="entry name" value="Glyco_hydro_57/38_cen_sf"/>
</dbReference>
<dbReference type="EMBL" id="OV651823">
    <property type="protein sequence ID" value="CAH1101502.1"/>
    <property type="molecule type" value="Genomic_DNA"/>
</dbReference>
<dbReference type="Gene3D" id="2.70.98.30">
    <property type="entry name" value="Golgi alpha-mannosidase II, domain 4"/>
    <property type="match status" value="1"/>
</dbReference>
<dbReference type="GO" id="GO:0046872">
    <property type="term" value="F:metal ion binding"/>
    <property type="evidence" value="ECO:0007669"/>
    <property type="project" value="UniProtKB-KW"/>
</dbReference>
<reference evidence="9" key="1">
    <citation type="submission" date="2022-01" db="EMBL/GenBank/DDBJ databases">
        <authorList>
            <person name="King R."/>
        </authorList>
    </citation>
    <scope>NUCLEOTIDE SEQUENCE</scope>
</reference>
<dbReference type="PANTHER" id="PTHR11607">
    <property type="entry name" value="ALPHA-MANNOSIDASE"/>
    <property type="match status" value="1"/>
</dbReference>
<evidence type="ECO:0000313" key="10">
    <source>
        <dbReference type="Proteomes" id="UP001153636"/>
    </source>
</evidence>
<evidence type="ECO:0000256" key="4">
    <source>
        <dbReference type="ARBA" id="ARBA00022833"/>
    </source>
</evidence>
<dbReference type="AlphaFoldDB" id="A0A9P0CDF2"/>
<dbReference type="GO" id="GO:0005764">
    <property type="term" value="C:lysosome"/>
    <property type="evidence" value="ECO:0007669"/>
    <property type="project" value="TreeGrafter"/>
</dbReference>
<evidence type="ECO:0000259" key="8">
    <source>
        <dbReference type="SMART" id="SM00872"/>
    </source>
</evidence>
<dbReference type="InterPro" id="IPR011682">
    <property type="entry name" value="Glyco_hydro_38_C"/>
</dbReference>
<dbReference type="InterPro" id="IPR011013">
    <property type="entry name" value="Gal_mutarotase_sf_dom"/>
</dbReference>
<evidence type="ECO:0000256" key="5">
    <source>
        <dbReference type="ARBA" id="ARBA00023157"/>
    </source>
</evidence>
<dbReference type="InterPro" id="IPR037094">
    <property type="entry name" value="Glyco_hydro_38_cen_sf"/>
</dbReference>
<dbReference type="FunFam" id="1.20.1270.50:FF:000003">
    <property type="entry name" value="Alpha-mannosidase"/>
    <property type="match status" value="1"/>
</dbReference>
<dbReference type="GO" id="GO:0006013">
    <property type="term" value="P:mannose metabolic process"/>
    <property type="evidence" value="ECO:0007669"/>
    <property type="project" value="InterPro"/>
</dbReference>
<evidence type="ECO:0000256" key="3">
    <source>
        <dbReference type="ARBA" id="ARBA00022801"/>
    </source>
</evidence>
<keyword evidence="6 7" id="KW-0326">Glycosidase</keyword>
<comment type="similarity">
    <text evidence="1 7">Belongs to the glycosyl hydrolase 38 family.</text>
</comment>
<dbReference type="InterPro" id="IPR000602">
    <property type="entry name" value="Glyco_hydro_38_N"/>
</dbReference>
<keyword evidence="3 7" id="KW-0378">Hydrolase</keyword>
<keyword evidence="5" id="KW-1015">Disulfide bond</keyword>
<feature type="chain" id="PRO_5040542954" description="Alpha-mannosidase" evidence="7">
    <location>
        <begin position="19"/>
        <end position="1094"/>
    </location>
</feature>
<feature type="signal peptide" evidence="7">
    <location>
        <begin position="1"/>
        <end position="18"/>
    </location>
</feature>
<dbReference type="InterPro" id="IPR015341">
    <property type="entry name" value="Glyco_hydro_38_cen"/>
</dbReference>
<dbReference type="GO" id="GO:0030246">
    <property type="term" value="F:carbohydrate binding"/>
    <property type="evidence" value="ECO:0007669"/>
    <property type="project" value="InterPro"/>
</dbReference>
<dbReference type="PANTHER" id="PTHR11607:SF3">
    <property type="entry name" value="LYSOSOMAL ALPHA-MANNOSIDASE"/>
    <property type="match status" value="1"/>
</dbReference>
<evidence type="ECO:0000313" key="9">
    <source>
        <dbReference type="EMBL" id="CAH1101502.1"/>
    </source>
</evidence>
<dbReference type="Pfam" id="PF01074">
    <property type="entry name" value="Glyco_hydro_38N"/>
    <property type="match status" value="1"/>
</dbReference>
<dbReference type="Gene3D" id="2.60.40.1180">
    <property type="entry name" value="Golgi alpha-mannosidase II"/>
    <property type="match status" value="1"/>
</dbReference>
<dbReference type="FunFam" id="2.70.98.30:FF:000003">
    <property type="entry name" value="Alpha-mannosidase"/>
    <property type="match status" value="1"/>
</dbReference>
<keyword evidence="2 7" id="KW-0479">Metal-binding</keyword>
<dbReference type="SUPFAM" id="SSF88688">
    <property type="entry name" value="Families 57/38 glycoside transferase middle domain"/>
    <property type="match status" value="1"/>
</dbReference>
<dbReference type="EC" id="3.2.1.-" evidence="7"/>
<dbReference type="Pfam" id="PF09261">
    <property type="entry name" value="Alpha-mann_mid"/>
    <property type="match status" value="1"/>
</dbReference>
<keyword evidence="4 7" id="KW-0862">Zinc</keyword>
<name>A0A9P0CDF2_9CUCU</name>
<evidence type="ECO:0000256" key="7">
    <source>
        <dbReference type="RuleBase" id="RU361199"/>
    </source>
</evidence>
<keyword evidence="10" id="KW-1185">Reference proteome</keyword>
<accession>A0A9P0CDF2</accession>
<proteinExistence type="inferred from homology"/>
<dbReference type="SUPFAM" id="SSF88713">
    <property type="entry name" value="Glycoside hydrolase/deacetylase"/>
    <property type="match status" value="1"/>
</dbReference>
<evidence type="ECO:0000256" key="1">
    <source>
        <dbReference type="ARBA" id="ARBA00009792"/>
    </source>
</evidence>
<protein>
    <recommendedName>
        <fullName evidence="7">Alpha-mannosidase</fullName>
        <ecNumber evidence="7">3.2.1.-</ecNumber>
    </recommendedName>
</protein>
<dbReference type="Gene3D" id="2.60.40.1360">
    <property type="match status" value="2"/>
</dbReference>
<gene>
    <name evidence="9" type="ORF">PSYICH_LOCUS3007</name>
</gene>
<dbReference type="InterPro" id="IPR050843">
    <property type="entry name" value="Glycosyl_Hydrlase_38"/>
</dbReference>
<dbReference type="Gene3D" id="3.20.110.10">
    <property type="entry name" value="Glycoside hydrolase 38, N terminal domain"/>
    <property type="match status" value="1"/>
</dbReference>
<evidence type="ECO:0000256" key="2">
    <source>
        <dbReference type="ARBA" id="ARBA00022723"/>
    </source>
</evidence>
<dbReference type="OrthoDB" id="2016903at2759"/>
<keyword evidence="7" id="KW-0732">Signal</keyword>
<comment type="cofactor">
    <cofactor evidence="7">
        <name>Zn(2+)</name>
        <dbReference type="ChEBI" id="CHEBI:29105"/>
    </cofactor>
    <text evidence="7">Binds 1 zinc ion per subunit.</text>
</comment>
<dbReference type="Proteomes" id="UP001153636">
    <property type="component" value="Chromosome 11"/>
</dbReference>
<evidence type="ECO:0000256" key="6">
    <source>
        <dbReference type="ARBA" id="ARBA00023295"/>
    </source>
</evidence>
<dbReference type="FunFam" id="1.20.1270.50:FF:000002">
    <property type="entry name" value="Alpha-mannosidase"/>
    <property type="match status" value="1"/>
</dbReference>
<dbReference type="InterPro" id="IPR013780">
    <property type="entry name" value="Glyco_hydro_b"/>
</dbReference>
<dbReference type="GO" id="GO:0004559">
    <property type="term" value="F:alpha-mannosidase activity"/>
    <property type="evidence" value="ECO:0007669"/>
    <property type="project" value="InterPro"/>
</dbReference>
<dbReference type="SUPFAM" id="SSF74650">
    <property type="entry name" value="Galactose mutarotase-like"/>
    <property type="match status" value="1"/>
</dbReference>
<organism evidence="9 10">
    <name type="scientific">Psylliodes chrysocephalus</name>
    <dbReference type="NCBI Taxonomy" id="3402493"/>
    <lineage>
        <taxon>Eukaryota</taxon>
        <taxon>Metazoa</taxon>
        <taxon>Ecdysozoa</taxon>
        <taxon>Arthropoda</taxon>
        <taxon>Hexapoda</taxon>
        <taxon>Insecta</taxon>
        <taxon>Pterygota</taxon>
        <taxon>Neoptera</taxon>
        <taxon>Endopterygota</taxon>
        <taxon>Coleoptera</taxon>
        <taxon>Polyphaga</taxon>
        <taxon>Cucujiformia</taxon>
        <taxon>Chrysomeloidea</taxon>
        <taxon>Chrysomelidae</taxon>
        <taxon>Galerucinae</taxon>
        <taxon>Alticini</taxon>
        <taxon>Psylliodes</taxon>
    </lineage>
</organism>